<feature type="chain" id="PRO_5014908611" evidence="1">
    <location>
        <begin position="20"/>
        <end position="78"/>
    </location>
</feature>
<name>A0A2M4DJ87_ANODA</name>
<evidence type="ECO:0000256" key="1">
    <source>
        <dbReference type="SAM" id="SignalP"/>
    </source>
</evidence>
<reference evidence="2" key="1">
    <citation type="submission" date="2018-01" db="EMBL/GenBank/DDBJ databases">
        <title>An insight into the sialome of Amazonian anophelines.</title>
        <authorList>
            <person name="Ribeiro J.M."/>
            <person name="Scarpassa V."/>
            <person name="Calvo E."/>
        </authorList>
    </citation>
    <scope>NUCLEOTIDE SEQUENCE</scope>
</reference>
<dbReference type="AlphaFoldDB" id="A0A2M4DJ87"/>
<organism evidence="2">
    <name type="scientific">Anopheles darlingi</name>
    <name type="common">Mosquito</name>
    <dbReference type="NCBI Taxonomy" id="43151"/>
    <lineage>
        <taxon>Eukaryota</taxon>
        <taxon>Metazoa</taxon>
        <taxon>Ecdysozoa</taxon>
        <taxon>Arthropoda</taxon>
        <taxon>Hexapoda</taxon>
        <taxon>Insecta</taxon>
        <taxon>Pterygota</taxon>
        <taxon>Neoptera</taxon>
        <taxon>Endopterygota</taxon>
        <taxon>Diptera</taxon>
        <taxon>Nematocera</taxon>
        <taxon>Culicoidea</taxon>
        <taxon>Culicidae</taxon>
        <taxon>Anophelinae</taxon>
        <taxon>Anopheles</taxon>
    </lineage>
</organism>
<dbReference type="EMBL" id="GGFL01013429">
    <property type="protein sequence ID" value="MBW77607.1"/>
    <property type="molecule type" value="Transcribed_RNA"/>
</dbReference>
<evidence type="ECO:0000313" key="2">
    <source>
        <dbReference type="EMBL" id="MBW77607.1"/>
    </source>
</evidence>
<feature type="signal peptide" evidence="1">
    <location>
        <begin position="1"/>
        <end position="19"/>
    </location>
</feature>
<keyword evidence="1" id="KW-0732">Signal</keyword>
<sequence>MLLLLSAGMSATAPAGGDASSSCLVPLLCLVFASAPPLLATIADAAPHSVVRSCAWVGENAAGDTFLPLPSPVAKSVA</sequence>
<accession>A0A2M4DJ87</accession>
<protein>
    <submittedName>
        <fullName evidence="2">Putative secreted protein</fullName>
    </submittedName>
</protein>
<proteinExistence type="predicted"/>